<feature type="region of interest" description="Disordered" evidence="1">
    <location>
        <begin position="142"/>
        <end position="222"/>
    </location>
</feature>
<evidence type="ECO:0000256" key="1">
    <source>
        <dbReference type="SAM" id="MobiDB-lite"/>
    </source>
</evidence>
<protein>
    <submittedName>
        <fullName evidence="2">Uncharacterized protein</fullName>
    </submittedName>
</protein>
<feature type="compositionally biased region" description="Polar residues" evidence="1">
    <location>
        <begin position="301"/>
        <end position="316"/>
    </location>
</feature>
<feature type="non-terminal residue" evidence="2">
    <location>
        <position position="343"/>
    </location>
</feature>
<evidence type="ECO:0000313" key="2">
    <source>
        <dbReference type="EMBL" id="GMR62072.1"/>
    </source>
</evidence>
<dbReference type="Proteomes" id="UP001328107">
    <property type="component" value="Unassembled WGS sequence"/>
</dbReference>
<reference evidence="3" key="1">
    <citation type="submission" date="2022-10" db="EMBL/GenBank/DDBJ databases">
        <title>Genome assembly of Pristionchus species.</title>
        <authorList>
            <person name="Yoshida K."/>
            <person name="Sommer R.J."/>
        </authorList>
    </citation>
    <scope>NUCLEOTIDE SEQUENCE [LARGE SCALE GENOMIC DNA]</scope>
    <source>
        <strain evidence="3">RS5460</strain>
    </source>
</reference>
<dbReference type="AlphaFoldDB" id="A0AAN5DGH2"/>
<name>A0AAN5DGH2_9BILA</name>
<organism evidence="2 3">
    <name type="scientific">Pristionchus mayeri</name>
    <dbReference type="NCBI Taxonomy" id="1317129"/>
    <lineage>
        <taxon>Eukaryota</taxon>
        <taxon>Metazoa</taxon>
        <taxon>Ecdysozoa</taxon>
        <taxon>Nematoda</taxon>
        <taxon>Chromadorea</taxon>
        <taxon>Rhabditida</taxon>
        <taxon>Rhabditina</taxon>
        <taxon>Diplogasteromorpha</taxon>
        <taxon>Diplogasteroidea</taxon>
        <taxon>Neodiplogasteridae</taxon>
        <taxon>Pristionchus</taxon>
    </lineage>
</organism>
<dbReference type="EMBL" id="BTRK01000006">
    <property type="protein sequence ID" value="GMR62072.1"/>
    <property type="molecule type" value="Genomic_DNA"/>
</dbReference>
<comment type="caution">
    <text evidence="2">The sequence shown here is derived from an EMBL/GenBank/DDBJ whole genome shotgun (WGS) entry which is preliminary data.</text>
</comment>
<proteinExistence type="predicted"/>
<feature type="region of interest" description="Disordered" evidence="1">
    <location>
        <begin position="298"/>
        <end position="343"/>
    </location>
</feature>
<sequence length="343" mass="38470">MEMARESRDEELEFVLAFSKKTFLEEEQRRIANENDLIHLEGGDLQERERQETIRQIKRLYSHPSNLNALDQNVPQYQQQQQLYPTPAIGWSPLPTSHSPVQVPYHGQLQHVQLNRTDFIRSTYFPASSHSFYPLIASPSTPLPAASTTDPRIKRTSESATTTQHYARPNWPAQTTSFSHLPTASCATPPPPLPTRRASPNEGPPHRPAHASTATLPATPRLSTVIPPQDECPSIVREIYVPYCSIGTPRMVNGDLIDLDGASSPTTEDIWREFDPLYREEDEEPVSPTLPLSSIPAHLHASSSTSAIETTPQRTRSVALPRDIVRHAHQRKSLPSRPTAEKK</sequence>
<evidence type="ECO:0000313" key="3">
    <source>
        <dbReference type="Proteomes" id="UP001328107"/>
    </source>
</evidence>
<accession>A0AAN5DGH2</accession>
<keyword evidence="3" id="KW-1185">Reference proteome</keyword>
<gene>
    <name evidence="2" type="ORF">PMAYCL1PPCAC_32267</name>
</gene>